<dbReference type="RefSeq" id="WP_056570745.1">
    <property type="nucleotide sequence ID" value="NZ_LYTK01000010.1"/>
</dbReference>
<protein>
    <submittedName>
        <fullName evidence="4">D-cysteine desulfhydrase</fullName>
    </submittedName>
</protein>
<dbReference type="Gene3D" id="3.40.50.1100">
    <property type="match status" value="2"/>
</dbReference>
<dbReference type="InterPro" id="IPR001926">
    <property type="entry name" value="TrpB-like_PALP"/>
</dbReference>
<dbReference type="Proteomes" id="UP000093737">
    <property type="component" value="Unassembled WGS sequence"/>
</dbReference>
<evidence type="ECO:0000313" key="5">
    <source>
        <dbReference type="Proteomes" id="UP000093737"/>
    </source>
</evidence>
<sequence length="332" mass="34956">MLPDTIPRSRFCHTPTPLEPMTALSRHLGGPNLFVKRDDCTGMALGGNKTRKLEFLVAEAMASGADTLVTAGGVQSNHCRQTAAVAARHGLRCELVLSRNVARNTPGYDRTGNVLLDRMFGAELHFVSGDTIPAIELERLAEDIRERGGRPYVMPIGGSTATGALGYVGCAEELVRQGSDSSLTVDAIVHCTGSGATQAGLLVGLAVLGHQTPVVGISSAEPSDVIEARVHELCGETITKLGASVVIKREQVDVLGGYVGPGYGLPTEAMREAIDLCARLEALLLDPVYTGKAMAGLIDLVRTGRFRAGQNVVFVHTGGVPGLFAYEDVLSP</sequence>
<dbReference type="EMBL" id="LYTK01000010">
    <property type="protein sequence ID" value="OBQ66548.1"/>
    <property type="molecule type" value="Genomic_DNA"/>
</dbReference>
<dbReference type="InterPro" id="IPR005966">
    <property type="entry name" value="D-Cys_desShydrase"/>
</dbReference>
<dbReference type="PANTHER" id="PTHR43780:SF2">
    <property type="entry name" value="1-AMINOCYCLOPROPANE-1-CARBOXYLATE DEAMINASE-RELATED"/>
    <property type="match status" value="1"/>
</dbReference>
<keyword evidence="3" id="KW-0663">Pyridoxal phosphate</keyword>
<dbReference type="PIRSF" id="PIRSF006278">
    <property type="entry name" value="ACCD_DCysDesulf"/>
    <property type="match status" value="1"/>
</dbReference>
<evidence type="ECO:0000256" key="1">
    <source>
        <dbReference type="ARBA" id="ARBA00001933"/>
    </source>
</evidence>
<comment type="cofactor">
    <cofactor evidence="1">
        <name>pyridoxal 5'-phosphate</name>
        <dbReference type="ChEBI" id="CHEBI:597326"/>
    </cofactor>
</comment>
<dbReference type="NCBIfam" id="NF003031">
    <property type="entry name" value="PRK03910.1-4"/>
    <property type="match status" value="1"/>
</dbReference>
<dbReference type="SUPFAM" id="SSF53686">
    <property type="entry name" value="Tryptophan synthase beta subunit-like PLP-dependent enzymes"/>
    <property type="match status" value="1"/>
</dbReference>
<dbReference type="NCBIfam" id="TIGR01275">
    <property type="entry name" value="ACC_deam_rel"/>
    <property type="match status" value="1"/>
</dbReference>
<organism evidence="4 5">
    <name type="scientific">Rhizobium loti</name>
    <name type="common">Mesorhizobium loti</name>
    <dbReference type="NCBI Taxonomy" id="381"/>
    <lineage>
        <taxon>Bacteria</taxon>
        <taxon>Pseudomonadati</taxon>
        <taxon>Pseudomonadota</taxon>
        <taxon>Alphaproteobacteria</taxon>
        <taxon>Hyphomicrobiales</taxon>
        <taxon>Phyllobacteriaceae</taxon>
        <taxon>Mesorhizobium</taxon>
    </lineage>
</organism>
<gene>
    <name evidence="4" type="ORF">A8145_29360</name>
</gene>
<dbReference type="InterPro" id="IPR036052">
    <property type="entry name" value="TrpB-like_PALP_sf"/>
</dbReference>
<reference evidence="4 5" key="1">
    <citation type="submission" date="2016-05" db="EMBL/GenBank/DDBJ databases">
        <authorList>
            <person name="Ramsay J.P."/>
        </authorList>
    </citation>
    <scope>NUCLEOTIDE SEQUENCE [LARGE SCALE GENOMIC DNA]</scope>
    <source>
        <strain evidence="4 5">NZP2042</strain>
    </source>
</reference>
<proteinExistence type="inferred from homology"/>
<name>A0A6M7TZ79_RHILI</name>
<dbReference type="InterPro" id="IPR027278">
    <property type="entry name" value="ACCD_DCysDesulf"/>
</dbReference>
<dbReference type="Pfam" id="PF00291">
    <property type="entry name" value="PALP"/>
    <property type="match status" value="1"/>
</dbReference>
<evidence type="ECO:0000313" key="4">
    <source>
        <dbReference type="EMBL" id="OBQ66548.1"/>
    </source>
</evidence>
<comment type="similarity">
    <text evidence="2">Belongs to the ACC deaminase/D-cysteine desulfhydrase family.</text>
</comment>
<dbReference type="GO" id="GO:0019148">
    <property type="term" value="F:D-cysteine desulfhydrase activity"/>
    <property type="evidence" value="ECO:0007669"/>
    <property type="project" value="TreeGrafter"/>
</dbReference>
<evidence type="ECO:0000256" key="3">
    <source>
        <dbReference type="ARBA" id="ARBA00022898"/>
    </source>
</evidence>
<accession>A0A6M7TZ79</accession>
<dbReference type="AlphaFoldDB" id="A0A6M7TZ79"/>
<evidence type="ECO:0000256" key="2">
    <source>
        <dbReference type="ARBA" id="ARBA00008639"/>
    </source>
</evidence>
<comment type="caution">
    <text evidence="4">The sequence shown here is derived from an EMBL/GenBank/DDBJ whole genome shotgun (WGS) entry which is preliminary data.</text>
</comment>
<dbReference type="PANTHER" id="PTHR43780">
    <property type="entry name" value="1-AMINOCYCLOPROPANE-1-CARBOXYLATE DEAMINASE-RELATED"/>
    <property type="match status" value="1"/>
</dbReference>